<organism evidence="1 2">
    <name type="scientific">Dreissena polymorpha</name>
    <name type="common">Zebra mussel</name>
    <name type="synonym">Mytilus polymorpha</name>
    <dbReference type="NCBI Taxonomy" id="45954"/>
    <lineage>
        <taxon>Eukaryota</taxon>
        <taxon>Metazoa</taxon>
        <taxon>Spiralia</taxon>
        <taxon>Lophotrochozoa</taxon>
        <taxon>Mollusca</taxon>
        <taxon>Bivalvia</taxon>
        <taxon>Autobranchia</taxon>
        <taxon>Heteroconchia</taxon>
        <taxon>Euheterodonta</taxon>
        <taxon>Imparidentia</taxon>
        <taxon>Neoheterodontei</taxon>
        <taxon>Myida</taxon>
        <taxon>Dreissenoidea</taxon>
        <taxon>Dreissenidae</taxon>
        <taxon>Dreissena</taxon>
    </lineage>
</organism>
<evidence type="ECO:0000313" key="1">
    <source>
        <dbReference type="EMBL" id="KAH3879596.1"/>
    </source>
</evidence>
<dbReference type="Proteomes" id="UP000828390">
    <property type="component" value="Unassembled WGS sequence"/>
</dbReference>
<comment type="caution">
    <text evidence="1">The sequence shown here is derived from an EMBL/GenBank/DDBJ whole genome shotgun (WGS) entry which is preliminary data.</text>
</comment>
<reference evidence="1" key="1">
    <citation type="journal article" date="2019" name="bioRxiv">
        <title>The Genome of the Zebra Mussel, Dreissena polymorpha: A Resource for Invasive Species Research.</title>
        <authorList>
            <person name="McCartney M.A."/>
            <person name="Auch B."/>
            <person name="Kono T."/>
            <person name="Mallez S."/>
            <person name="Zhang Y."/>
            <person name="Obille A."/>
            <person name="Becker A."/>
            <person name="Abrahante J.E."/>
            <person name="Garbe J."/>
            <person name="Badalamenti J.P."/>
            <person name="Herman A."/>
            <person name="Mangelson H."/>
            <person name="Liachko I."/>
            <person name="Sullivan S."/>
            <person name="Sone E.D."/>
            <person name="Koren S."/>
            <person name="Silverstein K.A.T."/>
            <person name="Beckman K.B."/>
            <person name="Gohl D.M."/>
        </authorList>
    </citation>
    <scope>NUCLEOTIDE SEQUENCE</scope>
    <source>
        <strain evidence="1">Duluth1</strain>
        <tissue evidence="1">Whole animal</tissue>
    </source>
</reference>
<reference evidence="1" key="2">
    <citation type="submission" date="2020-11" db="EMBL/GenBank/DDBJ databases">
        <authorList>
            <person name="McCartney M.A."/>
            <person name="Auch B."/>
            <person name="Kono T."/>
            <person name="Mallez S."/>
            <person name="Becker A."/>
            <person name="Gohl D.M."/>
            <person name="Silverstein K.A.T."/>
            <person name="Koren S."/>
            <person name="Bechman K.B."/>
            <person name="Herman A."/>
            <person name="Abrahante J.E."/>
            <person name="Garbe J."/>
        </authorList>
    </citation>
    <scope>NUCLEOTIDE SEQUENCE</scope>
    <source>
        <strain evidence="1">Duluth1</strain>
        <tissue evidence="1">Whole animal</tissue>
    </source>
</reference>
<evidence type="ECO:0000313" key="2">
    <source>
        <dbReference type="Proteomes" id="UP000828390"/>
    </source>
</evidence>
<proteinExistence type="predicted"/>
<protein>
    <submittedName>
        <fullName evidence="1">Uncharacterized protein</fullName>
    </submittedName>
</protein>
<keyword evidence="2" id="KW-1185">Reference proteome</keyword>
<dbReference type="AlphaFoldDB" id="A0A9D4MQ06"/>
<name>A0A9D4MQ06_DREPO</name>
<accession>A0A9D4MQ06</accession>
<dbReference type="EMBL" id="JAIWYP010000001">
    <property type="protein sequence ID" value="KAH3879596.1"/>
    <property type="molecule type" value="Genomic_DNA"/>
</dbReference>
<sequence>MYLVEEVKSAHLAGQFGAPALDWLHLSGPSLPDSLLFSWVPIYDCMGSCRNWLQFRNLNKY</sequence>
<gene>
    <name evidence="1" type="ORF">DPMN_003501</name>
</gene>